<dbReference type="InterPro" id="IPR009959">
    <property type="entry name" value="Cyclase_SnoaL-like"/>
</dbReference>
<dbReference type="EMBL" id="WXWW01000243">
    <property type="protein sequence ID" value="NAW66848.1"/>
    <property type="molecule type" value="Genomic_DNA"/>
</dbReference>
<dbReference type="AlphaFoldDB" id="A0A7X4WDU6"/>
<dbReference type="Gene3D" id="3.10.450.50">
    <property type="match status" value="1"/>
</dbReference>
<dbReference type="InterPro" id="IPR032710">
    <property type="entry name" value="NTF2-like_dom_sf"/>
</dbReference>
<feature type="non-terminal residue" evidence="1">
    <location>
        <position position="143"/>
    </location>
</feature>
<name>A0A7X4WDU6_9GAMM</name>
<reference evidence="1 2" key="1">
    <citation type="submission" date="2017-05" db="EMBL/GenBank/DDBJ databases">
        <title>High clonality and local adaptation shapes Vibrionaceae linages within an endangered oasis.</title>
        <authorList>
            <person name="Vazquez-Rosas-Landa M."/>
        </authorList>
    </citation>
    <scope>NUCLEOTIDE SEQUENCE [LARGE SCALE GENOMIC DNA]</scope>
    <source>
        <strain evidence="1 2">P46_P4S1P180</strain>
    </source>
</reference>
<dbReference type="GO" id="GO:0030638">
    <property type="term" value="P:polyketide metabolic process"/>
    <property type="evidence" value="ECO:0007669"/>
    <property type="project" value="InterPro"/>
</dbReference>
<accession>A0A7X4WDU6</accession>
<evidence type="ECO:0008006" key="3">
    <source>
        <dbReference type="Google" id="ProtNLM"/>
    </source>
</evidence>
<proteinExistence type="predicted"/>
<evidence type="ECO:0000313" key="1">
    <source>
        <dbReference type="EMBL" id="NAW66848.1"/>
    </source>
</evidence>
<dbReference type="SUPFAM" id="SSF54427">
    <property type="entry name" value="NTF2-like"/>
    <property type="match status" value="1"/>
</dbReference>
<organism evidence="1 2">
    <name type="scientific">Photobacterium halotolerans</name>
    <dbReference type="NCBI Taxonomy" id="265726"/>
    <lineage>
        <taxon>Bacteria</taxon>
        <taxon>Pseudomonadati</taxon>
        <taxon>Pseudomonadota</taxon>
        <taxon>Gammaproteobacteria</taxon>
        <taxon>Vibrionales</taxon>
        <taxon>Vibrionaceae</taxon>
        <taxon>Photobacterium</taxon>
    </lineage>
</organism>
<gene>
    <name evidence="1" type="ORF">CAG72_16750</name>
</gene>
<comment type="caution">
    <text evidence="1">The sequence shown here is derived from an EMBL/GenBank/DDBJ whole genome shotgun (WGS) entry which is preliminary data.</text>
</comment>
<protein>
    <recommendedName>
        <fullName evidence="3">SnoaL-like domain-containing protein</fullName>
    </recommendedName>
</protein>
<evidence type="ECO:0000313" key="2">
    <source>
        <dbReference type="Proteomes" id="UP000465712"/>
    </source>
</evidence>
<sequence length="143" mass="16570">MSESGEVRSVMAREDWIDAWFLDIWANASSSSLAEYVSDPFIFHLPGGRRHPLSHESYLSYLLLWRQKFKSVAFSISDVISQPPLTVVRYRCQAQYHGGWFNLPGKKQTIQMTGMIQFRLENGLIVECWLEDSSFELYKRLSG</sequence>
<dbReference type="Pfam" id="PF07366">
    <property type="entry name" value="SnoaL"/>
    <property type="match status" value="1"/>
</dbReference>
<dbReference type="Proteomes" id="UP000465712">
    <property type="component" value="Unassembled WGS sequence"/>
</dbReference>